<reference evidence="1 2" key="1">
    <citation type="submission" date="2024-06" db="EMBL/GenBank/DDBJ databases">
        <title>The Natural Products Discovery Center: Release of the First 8490 Sequenced Strains for Exploring Actinobacteria Biosynthetic Diversity.</title>
        <authorList>
            <person name="Kalkreuter E."/>
            <person name="Kautsar S.A."/>
            <person name="Yang D."/>
            <person name="Bader C.D."/>
            <person name="Teijaro C.N."/>
            <person name="Fluegel L."/>
            <person name="Davis C.M."/>
            <person name="Simpson J.R."/>
            <person name="Lauterbach L."/>
            <person name="Steele A.D."/>
            <person name="Gui C."/>
            <person name="Meng S."/>
            <person name="Li G."/>
            <person name="Viehrig K."/>
            <person name="Ye F."/>
            <person name="Su P."/>
            <person name="Kiefer A.F."/>
            <person name="Nichols A."/>
            <person name="Cepeda A.J."/>
            <person name="Yan W."/>
            <person name="Fan B."/>
            <person name="Jiang Y."/>
            <person name="Adhikari A."/>
            <person name="Zheng C.-J."/>
            <person name="Schuster L."/>
            <person name="Cowan T.M."/>
            <person name="Smanski M.J."/>
            <person name="Chevrette M.G."/>
            <person name="De Carvalho L.P.S."/>
            <person name="Shen B."/>
        </authorList>
    </citation>
    <scope>NUCLEOTIDE SEQUENCE [LARGE SCALE GENOMIC DNA]</scope>
    <source>
        <strain evidence="1 2">NPDC001694</strain>
    </source>
</reference>
<name>A0ABV1TJ78_9ACTN</name>
<evidence type="ECO:0000313" key="1">
    <source>
        <dbReference type="EMBL" id="MER6269748.1"/>
    </source>
</evidence>
<proteinExistence type="predicted"/>
<sequence>MGDRTRIDDLDVLKSVSTGIEKIIEELQGLDDKSKYGWSREVVGHEELTDRLDDFADNWDYKRGKLEGELAKLAAITKAAAQAYEQIDTDLANAVRKQEKRPQRQGG</sequence>
<organism evidence="1 2">
    <name type="scientific">Streptomyces sp. 900105755</name>
    <dbReference type="NCBI Taxonomy" id="3154389"/>
    <lineage>
        <taxon>Bacteria</taxon>
        <taxon>Bacillati</taxon>
        <taxon>Actinomycetota</taxon>
        <taxon>Actinomycetes</taxon>
        <taxon>Kitasatosporales</taxon>
        <taxon>Streptomycetaceae</taxon>
        <taxon>Streptomyces</taxon>
    </lineage>
</organism>
<comment type="caution">
    <text evidence="1">The sequence shown here is derived from an EMBL/GenBank/DDBJ whole genome shotgun (WGS) entry which is preliminary data.</text>
</comment>
<evidence type="ECO:0000313" key="2">
    <source>
        <dbReference type="Proteomes" id="UP001490365"/>
    </source>
</evidence>
<gene>
    <name evidence="1" type="ORF">ABT211_21000</name>
</gene>
<dbReference type="Proteomes" id="UP001490365">
    <property type="component" value="Unassembled WGS sequence"/>
</dbReference>
<accession>A0ABV1TJ78</accession>
<protein>
    <recommendedName>
        <fullName evidence="3">Excreted virulence factor EspC (Type VII ESX diderm)</fullName>
    </recommendedName>
</protein>
<dbReference type="RefSeq" id="WP_351958227.1">
    <property type="nucleotide sequence ID" value="NZ_JBEOZM010000008.1"/>
</dbReference>
<keyword evidence="2" id="KW-1185">Reference proteome</keyword>
<evidence type="ECO:0008006" key="3">
    <source>
        <dbReference type="Google" id="ProtNLM"/>
    </source>
</evidence>
<dbReference type="EMBL" id="JBEOZM010000008">
    <property type="protein sequence ID" value="MER6269748.1"/>
    <property type="molecule type" value="Genomic_DNA"/>
</dbReference>